<proteinExistence type="inferred from homology"/>
<dbReference type="GO" id="GO:0007018">
    <property type="term" value="P:microtubule-based movement"/>
    <property type="evidence" value="ECO:0007669"/>
    <property type="project" value="InterPro"/>
</dbReference>
<organism evidence="11 12">
    <name type="scientific">Dorcoceras hygrometricum</name>
    <dbReference type="NCBI Taxonomy" id="472368"/>
    <lineage>
        <taxon>Eukaryota</taxon>
        <taxon>Viridiplantae</taxon>
        <taxon>Streptophyta</taxon>
        <taxon>Embryophyta</taxon>
        <taxon>Tracheophyta</taxon>
        <taxon>Spermatophyta</taxon>
        <taxon>Magnoliopsida</taxon>
        <taxon>eudicotyledons</taxon>
        <taxon>Gunneridae</taxon>
        <taxon>Pentapetalae</taxon>
        <taxon>asterids</taxon>
        <taxon>lamiids</taxon>
        <taxon>Lamiales</taxon>
        <taxon>Gesneriaceae</taxon>
        <taxon>Didymocarpoideae</taxon>
        <taxon>Trichosporeae</taxon>
        <taxon>Loxocarpinae</taxon>
        <taxon>Dorcoceras</taxon>
    </lineage>
</organism>
<dbReference type="Gene3D" id="3.40.850.10">
    <property type="entry name" value="Kinesin motor domain"/>
    <property type="match status" value="1"/>
</dbReference>
<evidence type="ECO:0000313" key="11">
    <source>
        <dbReference type="EMBL" id="KZV50320.1"/>
    </source>
</evidence>
<dbReference type="InterPro" id="IPR027417">
    <property type="entry name" value="P-loop_NTPase"/>
</dbReference>
<dbReference type="SUPFAM" id="SSF52540">
    <property type="entry name" value="P-loop containing nucleoside triphosphate hydrolases"/>
    <property type="match status" value="1"/>
</dbReference>
<keyword evidence="1" id="KW-0493">Microtubule</keyword>
<dbReference type="GO" id="GO:0005524">
    <property type="term" value="F:ATP binding"/>
    <property type="evidence" value="ECO:0007669"/>
    <property type="project" value="UniProtKB-UniRule"/>
</dbReference>
<dbReference type="GO" id="GO:0003777">
    <property type="term" value="F:microtubule motor activity"/>
    <property type="evidence" value="ECO:0007669"/>
    <property type="project" value="InterPro"/>
</dbReference>
<evidence type="ECO:0000256" key="2">
    <source>
        <dbReference type="ARBA" id="ARBA00022741"/>
    </source>
</evidence>
<evidence type="ECO:0000256" key="6">
    <source>
        <dbReference type="ARBA" id="ARBA00034488"/>
    </source>
</evidence>
<dbReference type="EMBL" id="KQ992472">
    <property type="protein sequence ID" value="KZV50320.1"/>
    <property type="molecule type" value="Genomic_DNA"/>
</dbReference>
<feature type="coiled-coil region" evidence="8">
    <location>
        <begin position="720"/>
        <end position="761"/>
    </location>
</feature>
<feature type="coiled-coil region" evidence="8">
    <location>
        <begin position="1199"/>
        <end position="1226"/>
    </location>
</feature>
<accession>A0A2Z7CTC0</accession>
<evidence type="ECO:0000256" key="9">
    <source>
        <dbReference type="SAM" id="MobiDB-lite"/>
    </source>
</evidence>
<feature type="compositionally biased region" description="Polar residues" evidence="9">
    <location>
        <begin position="1"/>
        <end position="27"/>
    </location>
</feature>
<dbReference type="InterPro" id="IPR036961">
    <property type="entry name" value="Kinesin_motor_dom_sf"/>
</dbReference>
<protein>
    <submittedName>
        <fullName evidence="11">Phragmoplast orienting kinesin 2</fullName>
    </submittedName>
</protein>
<dbReference type="GO" id="GO:0008017">
    <property type="term" value="F:microtubule binding"/>
    <property type="evidence" value="ECO:0007669"/>
    <property type="project" value="InterPro"/>
</dbReference>
<evidence type="ECO:0000256" key="3">
    <source>
        <dbReference type="ARBA" id="ARBA00022840"/>
    </source>
</evidence>
<feature type="coiled-coil region" evidence="8">
    <location>
        <begin position="1253"/>
        <end position="1392"/>
    </location>
</feature>
<evidence type="ECO:0000256" key="7">
    <source>
        <dbReference type="PROSITE-ProRule" id="PRU00283"/>
    </source>
</evidence>
<dbReference type="OrthoDB" id="3176171at2759"/>
<dbReference type="FunFam" id="3.40.850.10:FF:000033">
    <property type="entry name" value="Kinesin-like protein KIN-12E"/>
    <property type="match status" value="1"/>
</dbReference>
<feature type="coiled-coil region" evidence="8">
    <location>
        <begin position="883"/>
        <end position="917"/>
    </location>
</feature>
<keyword evidence="5 7" id="KW-0505">Motor protein</keyword>
<feature type="region of interest" description="Disordered" evidence="9">
    <location>
        <begin position="1"/>
        <end position="41"/>
    </location>
</feature>
<evidence type="ECO:0000256" key="5">
    <source>
        <dbReference type="ARBA" id="ARBA00023175"/>
    </source>
</evidence>
<feature type="domain" description="Kinesin motor" evidence="10">
    <location>
        <begin position="90"/>
        <end position="427"/>
    </location>
</feature>
<evidence type="ECO:0000256" key="8">
    <source>
        <dbReference type="SAM" id="Coils"/>
    </source>
</evidence>
<dbReference type="Proteomes" id="UP000250235">
    <property type="component" value="Unassembled WGS sequence"/>
</dbReference>
<keyword evidence="12" id="KW-1185">Reference proteome</keyword>
<sequence length="1430" mass="163094">MPLISSNYESTALRTRLSQHSDPSDSTAVLMKSSSSPELSSKFVARNPISVQDSSYKDKSSKCDDDEVISYAGGRNFEFREDPSFWKDHSVQVIIRTRPLSSTEISLQGNNKCVKQESSQTIMWMGHPETRFTFDYVADENVSQEALFKVAGIPMVENCMEGYNSCMFAYGQTGSGKTHTMLGDIEGGTRRHSINCGMIPRIFEYLFSRIQKDKDTRREEKIKFTCKCSFLEIYNEQIVDLLDPSSVNLQIREDTKKGVYVDNLTEVEVMSAREVIQQLIQGAANRKVAATNMNIASSRSHSVFTCITESKWESQGVTHHRFARLNLVDLAGSERQKSSGAEGERLKEANNINKSLSTLGLVIMNLVSISNGKSVHVPYRDSKLTFLLQDSLGGNAKTIIIANISPSLSCSLETLSTLKFAQRAKFIKNHAIVNEDASGDVLALRLENQNLKKEVSRLRCLVNGGAESHDESVLSIPFPGSPCPFKWDGLHGFSSPLISDKKMSNLKKKEYEVALVGAFRREKDKDTALQALAAENQAALRLAKQREDEIHGLKMRLRFRESGLKRLEAVASGKISAEIHLLKEKEEHLREIEVLRAQVDRNQEAARFAMENLRLTEEIRRHVYVVSRQAHAMAITLKELKSFVEEGERERMDEQIIILENKLLEALEWKLMHETDPTNNQKESSLEMMDNQRDSNFLNPGLAFEKESSSPWRSSINEENEFLRIQAIQNESELDSLRKKLDLCNEEKKKLERQFELEAQKLSKTTLAEGAQKGLADFPSSMNDHIPNIGQSDPLELKTMVDAIAAASQREAEAHEMAIFLSKENDELRTKLKVLIDDNNKLIDLYERVVAENNKRSPDETEEHNRHLAKVAENKELGMKSEFENLKHQLAEMHEENDRLLSLYEKAMRERDEYKRVIASDQHKNIDIGQCGDQSISITDELERDEKCNPVQIIEDLLEETCLNEVHVLDGYSQGLIDPKMHIYSNLHKAGEGSLDEVMKHEKSELCDGERMEIDELKLPVEPEDSYMLVQNTTENCREGMNLEMQDKLSCIIPSDAPINLNSIRKKLAEAQEKLSYSAEMISMFASLERAVVGEDVLSDEIDKLDILLEAKQQERASLKLLSSEHQERKDRSNKKLLALRNSLTSFSSFSYFEQLEAQARTSLSSSSQYQFDRKEKLVHLEASRNELENSIFKIKQSETQLKGRIDQLRLKMDEETRKLENDKVLFAIDNVEKNAIDAAKKNWQLSGKATDLLKSEEQKTKLQNLIKQDKEKLVGIRKEADTVKGRLEKVNNEIQALELEVENENLFIEELNRKLQGIIEEKEMLLEAKENQGNELERIILEYYQCSFEADVKSEEMKMMDDELVEETRKIEGLHREKAEATSRKKQLLEAMACNSCYVEADVRTVQFSVEELNSLLRKCDSEEIHFSV</sequence>
<dbReference type="PROSITE" id="PS00411">
    <property type="entry name" value="KINESIN_MOTOR_1"/>
    <property type="match status" value="1"/>
</dbReference>
<dbReference type="InterPro" id="IPR044986">
    <property type="entry name" value="KIF15/KIN-12"/>
</dbReference>
<feature type="coiled-coil region" evidence="8">
    <location>
        <begin position="1095"/>
        <end position="1129"/>
    </location>
</feature>
<feature type="coiled-coil region" evidence="8">
    <location>
        <begin position="434"/>
        <end position="461"/>
    </location>
</feature>
<dbReference type="PANTHER" id="PTHR37739:SF14">
    <property type="entry name" value="KINESIN-LIKE PROTEIN KIN-12E"/>
    <property type="match status" value="1"/>
</dbReference>
<dbReference type="GO" id="GO:0005874">
    <property type="term" value="C:microtubule"/>
    <property type="evidence" value="ECO:0007669"/>
    <property type="project" value="UniProtKB-KW"/>
</dbReference>
<feature type="binding site" evidence="7">
    <location>
        <begin position="171"/>
        <end position="178"/>
    </location>
    <ligand>
        <name>ATP</name>
        <dbReference type="ChEBI" id="CHEBI:30616"/>
    </ligand>
</feature>
<dbReference type="PANTHER" id="PTHR37739">
    <property type="entry name" value="KINESIN-LIKE PROTEIN KIN-12D"/>
    <property type="match status" value="1"/>
</dbReference>
<evidence type="ECO:0000256" key="1">
    <source>
        <dbReference type="ARBA" id="ARBA00022701"/>
    </source>
</evidence>
<dbReference type="Pfam" id="PF00225">
    <property type="entry name" value="Kinesin"/>
    <property type="match status" value="1"/>
</dbReference>
<comment type="similarity">
    <text evidence="6">Belongs to the TRAFAC class myosin-kinesin ATPase superfamily. Kinesin family. KIN-12 subfamily.</text>
</comment>
<keyword evidence="3 7" id="KW-0067">ATP-binding</keyword>
<dbReference type="SMART" id="SM00129">
    <property type="entry name" value="KISc"/>
    <property type="match status" value="1"/>
</dbReference>
<reference evidence="11 12" key="1">
    <citation type="journal article" date="2015" name="Proc. Natl. Acad. Sci. U.S.A.">
        <title>The resurrection genome of Boea hygrometrica: A blueprint for survival of dehydration.</title>
        <authorList>
            <person name="Xiao L."/>
            <person name="Yang G."/>
            <person name="Zhang L."/>
            <person name="Yang X."/>
            <person name="Zhao S."/>
            <person name="Ji Z."/>
            <person name="Zhou Q."/>
            <person name="Hu M."/>
            <person name="Wang Y."/>
            <person name="Chen M."/>
            <person name="Xu Y."/>
            <person name="Jin H."/>
            <person name="Xiao X."/>
            <person name="Hu G."/>
            <person name="Bao F."/>
            <person name="Hu Y."/>
            <person name="Wan P."/>
            <person name="Li L."/>
            <person name="Deng X."/>
            <person name="Kuang T."/>
            <person name="Xiang C."/>
            <person name="Zhu J.K."/>
            <person name="Oliver M.J."/>
            <person name="He Y."/>
        </authorList>
    </citation>
    <scope>NUCLEOTIDE SEQUENCE [LARGE SCALE GENOMIC DNA]</scope>
    <source>
        <strain evidence="12">cv. XS01</strain>
    </source>
</reference>
<evidence type="ECO:0000259" key="10">
    <source>
        <dbReference type="PROSITE" id="PS50067"/>
    </source>
</evidence>
<keyword evidence="2 7" id="KW-0547">Nucleotide-binding</keyword>
<keyword evidence="4 8" id="KW-0175">Coiled coil</keyword>
<gene>
    <name evidence="11" type="ORF">F511_38295</name>
</gene>
<evidence type="ECO:0000313" key="12">
    <source>
        <dbReference type="Proteomes" id="UP000250235"/>
    </source>
</evidence>
<dbReference type="PRINTS" id="PR00380">
    <property type="entry name" value="KINESINHEAVY"/>
</dbReference>
<name>A0A2Z7CTC0_9LAMI</name>
<dbReference type="InterPro" id="IPR001752">
    <property type="entry name" value="Kinesin_motor_dom"/>
</dbReference>
<dbReference type="InterPro" id="IPR019821">
    <property type="entry name" value="Kinesin_motor_CS"/>
</dbReference>
<evidence type="ECO:0000256" key="4">
    <source>
        <dbReference type="ARBA" id="ARBA00023054"/>
    </source>
</evidence>
<dbReference type="PROSITE" id="PS50067">
    <property type="entry name" value="KINESIN_MOTOR_2"/>
    <property type="match status" value="1"/>
</dbReference>